<dbReference type="PANTHER" id="PTHR47585">
    <property type="match status" value="1"/>
</dbReference>
<evidence type="ECO:0000313" key="3">
    <source>
        <dbReference type="EMBL" id="KAK5068812.1"/>
    </source>
</evidence>
<proteinExistence type="predicted"/>
<dbReference type="InterPro" id="IPR010839">
    <property type="entry name" value="AtuA_N"/>
</dbReference>
<evidence type="ECO:0000259" key="1">
    <source>
        <dbReference type="Pfam" id="PF07287"/>
    </source>
</evidence>
<evidence type="ECO:0000259" key="2">
    <source>
        <dbReference type="Pfam" id="PF23544"/>
    </source>
</evidence>
<feature type="domain" description="AtuA-like ferredoxin-fold" evidence="2">
    <location>
        <begin position="562"/>
        <end position="658"/>
    </location>
</feature>
<evidence type="ECO:0000313" key="4">
    <source>
        <dbReference type="Proteomes" id="UP001345691"/>
    </source>
</evidence>
<sequence>MTREVIAPVYGGFGKELESFDLQICDCSINSKSISVNVQYSNDLKMGSVQPEKKRPVRIGGASGGFTDRQRSILSFAKDNDVDVIVGDWMSEMTMSWHGVAKKEQLAKGLTDAERTGLFDPSFMSTFSPALPHLQERGIKVAVNAGASDSEMLANLVAKTVTEKGLSLKVAWIQGDEVMDVVQRLLKEGEKFENICFGGNLEDWPFEPLAAQCYLGGAGIAEAFRNGADIVICGRVSDAAPTVGAALWWHGWDRNKDFDQLASSLVAGHLIECSTYVTGGYYSGFKDLFDGCEDHAFPIAAINADGSFTLEKEPNTGGEMSVGTATSQLMYEIQGPQYYGSDVVAVLEGIQMEQVAKDVVRVTGVKGNPPPTTTKVGLTAKGGYQAEFHYYFCGLDIEQKAEWTERQIRRSMGKNAERFSLLKFSTNGSCPDDPKNQDVATVDFRIFVQTKHKDLVGMDKVDVPGFTRWCMENFLQSCPGASIENDLRQSAGKEFFEYWAALLPQSEVPHSVQLPWSNQSIDIPPAADLKDYGKYYDTRQWSYETKNPVEVSSFGPTTRGPLGWVALGRSGDKASDANVGFFVRRDDEWDWLRSLLTIPRIKELLGPEYNGKSVERFEIPGIRAVHFMLHDHLDRGWIATSTYDGLGKNVCEYLRAKWVDIPNSFLRRGIV</sequence>
<keyword evidence="4" id="KW-1185">Reference proteome</keyword>
<reference evidence="3 4" key="1">
    <citation type="submission" date="2023-08" db="EMBL/GenBank/DDBJ databases">
        <title>Black Yeasts Isolated from many extreme environments.</title>
        <authorList>
            <person name="Coleine C."/>
            <person name="Stajich J.E."/>
            <person name="Selbmann L."/>
        </authorList>
    </citation>
    <scope>NUCLEOTIDE SEQUENCE [LARGE SCALE GENOMIC DNA]</scope>
    <source>
        <strain evidence="3 4">CCFEE 6328</strain>
    </source>
</reference>
<comment type="caution">
    <text evidence="3">The sequence shown here is derived from an EMBL/GenBank/DDBJ whole genome shotgun (WGS) entry which is preliminary data.</text>
</comment>
<gene>
    <name evidence="3" type="ORF">LTR69_000933</name>
</gene>
<evidence type="ECO:0008006" key="5">
    <source>
        <dbReference type="Google" id="ProtNLM"/>
    </source>
</evidence>
<dbReference type="PANTHER" id="PTHR47585:SF2">
    <property type="entry name" value="DUF1446 DOMAIN PROTEIN (AFU_ORTHOLOGUE AFUA_6G11420)"/>
    <property type="match status" value="1"/>
</dbReference>
<feature type="domain" description="Acyclic terpene utilisation N-terminal" evidence="1">
    <location>
        <begin position="57"/>
        <end position="513"/>
    </location>
</feature>
<protein>
    <recommendedName>
        <fullName evidence="5">DUF1446-domain-containing protein</fullName>
    </recommendedName>
</protein>
<organism evidence="3 4">
    <name type="scientific">Exophiala sideris</name>
    <dbReference type="NCBI Taxonomy" id="1016849"/>
    <lineage>
        <taxon>Eukaryota</taxon>
        <taxon>Fungi</taxon>
        <taxon>Dikarya</taxon>
        <taxon>Ascomycota</taxon>
        <taxon>Pezizomycotina</taxon>
        <taxon>Eurotiomycetes</taxon>
        <taxon>Chaetothyriomycetidae</taxon>
        <taxon>Chaetothyriales</taxon>
        <taxon>Herpotrichiellaceae</taxon>
        <taxon>Exophiala</taxon>
    </lineage>
</organism>
<dbReference type="Pfam" id="PF23544">
    <property type="entry name" value="AtuA_ferredoxin"/>
    <property type="match status" value="1"/>
</dbReference>
<name>A0ABR0JS51_9EURO</name>
<dbReference type="Proteomes" id="UP001345691">
    <property type="component" value="Unassembled WGS sequence"/>
</dbReference>
<dbReference type="InterPro" id="IPR056362">
    <property type="entry name" value="AtuA-like_ferredoxin_dom"/>
</dbReference>
<accession>A0ABR0JS51</accession>
<dbReference type="EMBL" id="JAVRRF010000001">
    <property type="protein sequence ID" value="KAK5068812.1"/>
    <property type="molecule type" value="Genomic_DNA"/>
</dbReference>
<dbReference type="Pfam" id="PF07287">
    <property type="entry name" value="AtuA"/>
    <property type="match status" value="1"/>
</dbReference>